<dbReference type="PANTHER" id="PTHR43820">
    <property type="entry name" value="HIGH-AFFINITY BRANCHED-CHAIN AMINO ACID TRANSPORT ATP-BINDING PROTEIN LIVF"/>
    <property type="match status" value="1"/>
</dbReference>
<dbReference type="PROSITE" id="PS50893">
    <property type="entry name" value="ABC_TRANSPORTER_2"/>
    <property type="match status" value="1"/>
</dbReference>
<dbReference type="InterPro" id="IPR027417">
    <property type="entry name" value="P-loop_NTPase"/>
</dbReference>
<dbReference type="Pfam" id="PF00005">
    <property type="entry name" value="ABC_tran"/>
    <property type="match status" value="1"/>
</dbReference>
<evidence type="ECO:0000256" key="5">
    <source>
        <dbReference type="ARBA" id="ARBA00022970"/>
    </source>
</evidence>
<evidence type="ECO:0000313" key="7">
    <source>
        <dbReference type="EMBL" id="MFC3228654.1"/>
    </source>
</evidence>
<evidence type="ECO:0000256" key="2">
    <source>
        <dbReference type="ARBA" id="ARBA00022448"/>
    </source>
</evidence>
<keyword evidence="2" id="KW-0813">Transport</keyword>
<dbReference type="Proteomes" id="UP001595528">
    <property type="component" value="Unassembled WGS sequence"/>
</dbReference>
<feature type="domain" description="ABC transporter" evidence="6">
    <location>
        <begin position="3"/>
        <end position="233"/>
    </location>
</feature>
<gene>
    <name evidence="7" type="ORF">ACFOGJ_15525</name>
</gene>
<dbReference type="Gene3D" id="3.40.50.300">
    <property type="entry name" value="P-loop containing nucleotide triphosphate hydrolases"/>
    <property type="match status" value="1"/>
</dbReference>
<comment type="caution">
    <text evidence="7">The sequence shown here is derived from an EMBL/GenBank/DDBJ whole genome shotgun (WGS) entry which is preliminary data.</text>
</comment>
<evidence type="ECO:0000256" key="1">
    <source>
        <dbReference type="ARBA" id="ARBA00005417"/>
    </source>
</evidence>
<organism evidence="7 8">
    <name type="scientific">Marinibaculum pumilum</name>
    <dbReference type="NCBI Taxonomy" id="1766165"/>
    <lineage>
        <taxon>Bacteria</taxon>
        <taxon>Pseudomonadati</taxon>
        <taxon>Pseudomonadota</taxon>
        <taxon>Alphaproteobacteria</taxon>
        <taxon>Rhodospirillales</taxon>
        <taxon>Rhodospirillaceae</taxon>
        <taxon>Marinibaculum</taxon>
    </lineage>
</organism>
<dbReference type="SUPFAM" id="SSF52540">
    <property type="entry name" value="P-loop containing nucleoside triphosphate hydrolases"/>
    <property type="match status" value="1"/>
</dbReference>
<reference evidence="8" key="1">
    <citation type="journal article" date="2019" name="Int. J. Syst. Evol. Microbiol.">
        <title>The Global Catalogue of Microorganisms (GCM) 10K type strain sequencing project: providing services to taxonomists for standard genome sequencing and annotation.</title>
        <authorList>
            <consortium name="The Broad Institute Genomics Platform"/>
            <consortium name="The Broad Institute Genome Sequencing Center for Infectious Disease"/>
            <person name="Wu L."/>
            <person name="Ma J."/>
        </authorList>
    </citation>
    <scope>NUCLEOTIDE SEQUENCE [LARGE SCALE GENOMIC DNA]</scope>
    <source>
        <strain evidence="8">KCTC 42964</strain>
    </source>
</reference>
<dbReference type="EMBL" id="JBHRTR010000028">
    <property type="protein sequence ID" value="MFC3228654.1"/>
    <property type="molecule type" value="Genomic_DNA"/>
</dbReference>
<keyword evidence="8" id="KW-1185">Reference proteome</keyword>
<dbReference type="SMART" id="SM00382">
    <property type="entry name" value="AAA"/>
    <property type="match status" value="1"/>
</dbReference>
<keyword evidence="3" id="KW-0547">Nucleotide-binding</keyword>
<dbReference type="GO" id="GO:0005524">
    <property type="term" value="F:ATP binding"/>
    <property type="evidence" value="ECO:0007669"/>
    <property type="project" value="UniProtKB-KW"/>
</dbReference>
<protein>
    <submittedName>
        <fullName evidence="7">ABC transporter ATP-binding protein</fullName>
    </submittedName>
</protein>
<evidence type="ECO:0000256" key="3">
    <source>
        <dbReference type="ARBA" id="ARBA00022741"/>
    </source>
</evidence>
<evidence type="ECO:0000256" key="4">
    <source>
        <dbReference type="ARBA" id="ARBA00022840"/>
    </source>
</evidence>
<evidence type="ECO:0000259" key="6">
    <source>
        <dbReference type="PROSITE" id="PS50893"/>
    </source>
</evidence>
<dbReference type="CDD" id="cd03224">
    <property type="entry name" value="ABC_TM1139_LivF_branched"/>
    <property type="match status" value="1"/>
</dbReference>
<accession>A0ABV7L2K8</accession>
<dbReference type="InterPro" id="IPR003439">
    <property type="entry name" value="ABC_transporter-like_ATP-bd"/>
</dbReference>
<keyword evidence="5" id="KW-0029">Amino-acid transport</keyword>
<dbReference type="RefSeq" id="WP_379901982.1">
    <property type="nucleotide sequence ID" value="NZ_JBHRTR010000028.1"/>
</dbReference>
<name>A0ABV7L2K8_9PROT</name>
<dbReference type="InterPro" id="IPR003593">
    <property type="entry name" value="AAA+_ATPase"/>
</dbReference>
<sequence>MSLEVDALSVLKDGRRVVSEVSLSVAPGQVTAILGANGAGKSELVLAVAGMLPLAGGSIHADGKAIGGLGPDAIRKAGVAAVPEGHRVLTRLSVEDNLRAAGSLLPRGAAQALADTYDLFPELAARRQQPAGTLSGGQQQMVALGHALMARPKYILIDEMSLGLAPLIVKRLMAVVADLKARGTGIVLIEQFTELALGIADDALVLRGGRTHFRGTAAELKARPDLLDAAYLARPQMN</sequence>
<dbReference type="InterPro" id="IPR052156">
    <property type="entry name" value="BCAA_Transport_ATP-bd_LivF"/>
</dbReference>
<dbReference type="PANTHER" id="PTHR43820:SF4">
    <property type="entry name" value="HIGH-AFFINITY BRANCHED-CHAIN AMINO ACID TRANSPORT ATP-BINDING PROTEIN LIVF"/>
    <property type="match status" value="1"/>
</dbReference>
<keyword evidence="4 7" id="KW-0067">ATP-binding</keyword>
<proteinExistence type="inferred from homology"/>
<evidence type="ECO:0000313" key="8">
    <source>
        <dbReference type="Proteomes" id="UP001595528"/>
    </source>
</evidence>
<comment type="similarity">
    <text evidence="1">Belongs to the ABC transporter superfamily.</text>
</comment>